<reference evidence="5 6" key="1">
    <citation type="submission" date="2016-10" db="EMBL/GenBank/DDBJ databases">
        <authorList>
            <person name="de Groot N.N."/>
        </authorList>
    </citation>
    <scope>NUCLEOTIDE SEQUENCE [LARGE SCALE GENOMIC DNA]</scope>
    <source>
        <strain evidence="5 6">DSM 15019</strain>
    </source>
</reference>
<dbReference type="Gene3D" id="3.30.70.360">
    <property type="match status" value="1"/>
</dbReference>
<dbReference type="EMBL" id="LT629770">
    <property type="protein sequence ID" value="SDS93626.1"/>
    <property type="molecule type" value="Genomic_DNA"/>
</dbReference>
<dbReference type="InterPro" id="IPR051458">
    <property type="entry name" value="Cyt/Met_Dipeptidase"/>
</dbReference>
<feature type="domain" description="Peptidase M20 dimerisation" evidence="4">
    <location>
        <begin position="203"/>
        <end position="359"/>
    </location>
</feature>
<evidence type="ECO:0000256" key="3">
    <source>
        <dbReference type="ARBA" id="ARBA00022801"/>
    </source>
</evidence>
<dbReference type="PANTHER" id="PTHR43270">
    <property type="entry name" value="BETA-ALA-HIS DIPEPTIDASE"/>
    <property type="match status" value="1"/>
</dbReference>
<evidence type="ECO:0000259" key="4">
    <source>
        <dbReference type="Pfam" id="PF07687"/>
    </source>
</evidence>
<evidence type="ECO:0000256" key="1">
    <source>
        <dbReference type="ARBA" id="ARBA00022670"/>
    </source>
</evidence>
<dbReference type="InterPro" id="IPR011650">
    <property type="entry name" value="Peptidase_M20_dimer"/>
</dbReference>
<proteinExistence type="predicted"/>
<keyword evidence="1" id="KW-0645">Protease</keyword>
<protein>
    <submittedName>
        <fullName evidence="5">Acetylornithine deacetylase/Succinyl-diaminopimelate desuccinylase</fullName>
    </submittedName>
</protein>
<gene>
    <name evidence="5" type="ORF">SAMN04489809_3064</name>
</gene>
<dbReference type="Proteomes" id="UP000182126">
    <property type="component" value="Chromosome I"/>
</dbReference>
<name>A0A1H1WB24_9MICO</name>
<organism evidence="5 6">
    <name type="scientific">Microbacterium paraoxydans</name>
    <dbReference type="NCBI Taxonomy" id="199592"/>
    <lineage>
        <taxon>Bacteria</taxon>
        <taxon>Bacillati</taxon>
        <taxon>Actinomycetota</taxon>
        <taxon>Actinomycetes</taxon>
        <taxon>Micrococcales</taxon>
        <taxon>Microbacteriaceae</taxon>
        <taxon>Microbacterium</taxon>
    </lineage>
</organism>
<sequence>MGDQTAAADDAIGAFLEARRDEMVDRLSAWVEIPSVSADPERRIDGVRSAHWIAAELRDAGFTTTLLPAGDAVTVFAEREGAPGAPTVLVYTHHDVRHAKPEEWSETAPFVPVLREGRLYGRGASDAKGQALAHVWAQRALAAVDGPDAGVHLKLLVDGEEEIGSPHLKNLLEADPDRFACDLVVFSDTLQWEVDSPAPVTSMRGTLTATLTVQGPDRDVHSGAASGVTVNPALVLSRVLAQLHDEDGGIAIPGFHDGVAPLSDERAAELDALPFDPDDWTRRTETRVIVGEKGFTPKERLWVRPAIEVISLLAGDPEGIERSVIPREARASLSIRTVANQRNHDVADALRAFIADVMPREATYRLELDEDIAQEPYVSPPGPYRDALERALALGHGRPIQGRMGNAGGGPAELLSRELDAPVVFLGTGLAEDHWHASDESIDLRMLVRGAATLAHLWRELAAAS</sequence>
<dbReference type="GO" id="GO:0006508">
    <property type="term" value="P:proteolysis"/>
    <property type="evidence" value="ECO:0007669"/>
    <property type="project" value="UniProtKB-KW"/>
</dbReference>
<keyword evidence="2" id="KW-0479">Metal-binding</keyword>
<dbReference type="GO" id="GO:0008233">
    <property type="term" value="F:peptidase activity"/>
    <property type="evidence" value="ECO:0007669"/>
    <property type="project" value="UniProtKB-KW"/>
</dbReference>
<dbReference type="InterPro" id="IPR002933">
    <property type="entry name" value="Peptidase_M20"/>
</dbReference>
<dbReference type="GO" id="GO:0046872">
    <property type="term" value="F:metal ion binding"/>
    <property type="evidence" value="ECO:0007669"/>
    <property type="project" value="UniProtKB-KW"/>
</dbReference>
<dbReference type="AlphaFoldDB" id="A0A1H1WB24"/>
<evidence type="ECO:0000313" key="6">
    <source>
        <dbReference type="Proteomes" id="UP000182126"/>
    </source>
</evidence>
<accession>A0A1H1WB24</accession>
<evidence type="ECO:0000256" key="2">
    <source>
        <dbReference type="ARBA" id="ARBA00022723"/>
    </source>
</evidence>
<dbReference type="RefSeq" id="WP_060921365.1">
    <property type="nucleotide sequence ID" value="NZ_LT629770.1"/>
</dbReference>
<keyword evidence="3" id="KW-0378">Hydrolase</keyword>
<dbReference type="PANTHER" id="PTHR43270:SF12">
    <property type="entry name" value="SUCCINYL-DIAMINOPIMELATE DESUCCINYLASE"/>
    <property type="match status" value="1"/>
</dbReference>
<dbReference type="SUPFAM" id="SSF53187">
    <property type="entry name" value="Zn-dependent exopeptidases"/>
    <property type="match status" value="1"/>
</dbReference>
<dbReference type="Pfam" id="PF07687">
    <property type="entry name" value="M20_dimer"/>
    <property type="match status" value="1"/>
</dbReference>
<evidence type="ECO:0000313" key="5">
    <source>
        <dbReference type="EMBL" id="SDS93626.1"/>
    </source>
</evidence>
<dbReference type="eggNOG" id="COG0624">
    <property type="taxonomic scope" value="Bacteria"/>
</dbReference>
<dbReference type="GeneID" id="36298836"/>
<dbReference type="Gene3D" id="3.40.630.10">
    <property type="entry name" value="Zn peptidases"/>
    <property type="match status" value="1"/>
</dbReference>
<dbReference type="Pfam" id="PF01546">
    <property type="entry name" value="Peptidase_M20"/>
    <property type="match status" value="1"/>
</dbReference>